<name>A0ACB6Q939_9PLEO</name>
<reference evidence="1" key="1">
    <citation type="journal article" date="2020" name="Stud. Mycol.">
        <title>101 Dothideomycetes genomes: a test case for predicting lifestyles and emergence of pathogens.</title>
        <authorList>
            <person name="Haridas S."/>
            <person name="Albert R."/>
            <person name="Binder M."/>
            <person name="Bloem J."/>
            <person name="Labutti K."/>
            <person name="Salamov A."/>
            <person name="Andreopoulos B."/>
            <person name="Baker S."/>
            <person name="Barry K."/>
            <person name="Bills G."/>
            <person name="Bluhm B."/>
            <person name="Cannon C."/>
            <person name="Castanera R."/>
            <person name="Culley D."/>
            <person name="Daum C."/>
            <person name="Ezra D."/>
            <person name="Gonzalez J."/>
            <person name="Henrissat B."/>
            <person name="Kuo A."/>
            <person name="Liang C."/>
            <person name="Lipzen A."/>
            <person name="Lutzoni F."/>
            <person name="Magnuson J."/>
            <person name="Mondo S."/>
            <person name="Nolan M."/>
            <person name="Ohm R."/>
            <person name="Pangilinan J."/>
            <person name="Park H.-J."/>
            <person name="Ramirez L."/>
            <person name="Alfaro M."/>
            <person name="Sun H."/>
            <person name="Tritt A."/>
            <person name="Yoshinaga Y."/>
            <person name="Zwiers L.-H."/>
            <person name="Turgeon B."/>
            <person name="Goodwin S."/>
            <person name="Spatafora J."/>
            <person name="Crous P."/>
            <person name="Grigoriev I."/>
        </authorList>
    </citation>
    <scope>NUCLEOTIDE SEQUENCE</scope>
    <source>
        <strain evidence="1">ATCC 200398</strain>
    </source>
</reference>
<keyword evidence="2" id="KW-1185">Reference proteome</keyword>
<comment type="caution">
    <text evidence="1">The sequence shown here is derived from an EMBL/GenBank/DDBJ whole genome shotgun (WGS) entry which is preliminary data.</text>
</comment>
<gene>
    <name evidence="1" type="ORF">BDR25DRAFT_363761</name>
</gene>
<dbReference type="Proteomes" id="UP000799755">
    <property type="component" value="Unassembled WGS sequence"/>
</dbReference>
<evidence type="ECO:0000313" key="1">
    <source>
        <dbReference type="EMBL" id="KAF2462650.1"/>
    </source>
</evidence>
<evidence type="ECO:0000313" key="2">
    <source>
        <dbReference type="Proteomes" id="UP000799755"/>
    </source>
</evidence>
<sequence length="131" mass="14668">MRYESTQRHMGALYVGYQKTTELATGRGSSQGRSRYGDPSDRIVTVLKKASRMPRHFIDYLPRQIARINAHNRSRAGTRGTRTVRACAEPATPATTTTVVPRPPQSLTQQALQFIAPAAAPADHDDYHHYY</sequence>
<dbReference type="EMBL" id="MU003569">
    <property type="protein sequence ID" value="KAF2462650.1"/>
    <property type="molecule type" value="Genomic_DNA"/>
</dbReference>
<organism evidence="1 2">
    <name type="scientific">Lindgomyces ingoldianus</name>
    <dbReference type="NCBI Taxonomy" id="673940"/>
    <lineage>
        <taxon>Eukaryota</taxon>
        <taxon>Fungi</taxon>
        <taxon>Dikarya</taxon>
        <taxon>Ascomycota</taxon>
        <taxon>Pezizomycotina</taxon>
        <taxon>Dothideomycetes</taxon>
        <taxon>Pleosporomycetidae</taxon>
        <taxon>Pleosporales</taxon>
        <taxon>Lindgomycetaceae</taxon>
        <taxon>Lindgomyces</taxon>
    </lineage>
</organism>
<accession>A0ACB6Q939</accession>
<proteinExistence type="predicted"/>
<protein>
    <submittedName>
        <fullName evidence="1">Uncharacterized protein</fullName>
    </submittedName>
</protein>